<dbReference type="AlphaFoldDB" id="A0A5B0HEP0"/>
<organism evidence="2 3">
    <name type="scientific">Paraburkholderia panacisoli</name>
    <dbReference type="NCBI Taxonomy" id="2603818"/>
    <lineage>
        <taxon>Bacteria</taxon>
        <taxon>Pseudomonadati</taxon>
        <taxon>Pseudomonadota</taxon>
        <taxon>Betaproteobacteria</taxon>
        <taxon>Burkholderiales</taxon>
        <taxon>Burkholderiaceae</taxon>
        <taxon>Paraburkholderia</taxon>
    </lineage>
</organism>
<gene>
    <name evidence="2" type="ORF">FVF58_07295</name>
</gene>
<dbReference type="EMBL" id="VTUZ01000004">
    <property type="protein sequence ID" value="KAA1013550.1"/>
    <property type="molecule type" value="Genomic_DNA"/>
</dbReference>
<keyword evidence="1" id="KW-0812">Transmembrane</keyword>
<evidence type="ECO:0000256" key="1">
    <source>
        <dbReference type="SAM" id="Phobius"/>
    </source>
</evidence>
<protein>
    <submittedName>
        <fullName evidence="2">Uncharacterized protein</fullName>
    </submittedName>
</protein>
<comment type="caution">
    <text evidence="2">The sequence shown here is derived from an EMBL/GenBank/DDBJ whole genome shotgun (WGS) entry which is preliminary data.</text>
</comment>
<evidence type="ECO:0000313" key="2">
    <source>
        <dbReference type="EMBL" id="KAA1013550.1"/>
    </source>
</evidence>
<sequence>MTESLAGVSQPKMLLKRDTSQADLLELTIPQPLLVGRARTPKTLCHAEGGAMPKIYWMLERIAFSLVVLLALACFGFIVWQKNPGMTLAIQTGGELLMPNSEHLLGCMAPDQGACERMLIELRTPDKN</sequence>
<evidence type="ECO:0000313" key="3">
    <source>
        <dbReference type="Proteomes" id="UP000325273"/>
    </source>
</evidence>
<keyword evidence="1" id="KW-0472">Membrane</keyword>
<dbReference type="RefSeq" id="WP_149669233.1">
    <property type="nucleotide sequence ID" value="NZ_VTUZ01000004.1"/>
</dbReference>
<proteinExistence type="predicted"/>
<accession>A0A5B0HEP0</accession>
<keyword evidence="1" id="KW-1133">Transmembrane helix</keyword>
<feature type="transmembrane region" description="Helical" evidence="1">
    <location>
        <begin position="62"/>
        <end position="80"/>
    </location>
</feature>
<reference evidence="2 3" key="1">
    <citation type="submission" date="2019-08" db="EMBL/GenBank/DDBJ databases">
        <title>Paraburkholderia sp. DCY113.</title>
        <authorList>
            <person name="Kang J."/>
        </authorList>
    </citation>
    <scope>NUCLEOTIDE SEQUENCE [LARGE SCALE GENOMIC DNA]</scope>
    <source>
        <strain evidence="2 3">DCY113</strain>
    </source>
</reference>
<keyword evidence="3" id="KW-1185">Reference proteome</keyword>
<dbReference type="Proteomes" id="UP000325273">
    <property type="component" value="Unassembled WGS sequence"/>
</dbReference>
<name>A0A5B0HEP0_9BURK</name>